<evidence type="ECO:0000256" key="1">
    <source>
        <dbReference type="SAM" id="MobiDB-lite"/>
    </source>
</evidence>
<dbReference type="SUPFAM" id="SSF56300">
    <property type="entry name" value="Metallo-dependent phosphatases"/>
    <property type="match status" value="1"/>
</dbReference>
<comment type="caution">
    <text evidence="3">The sequence shown here is derived from an EMBL/GenBank/DDBJ whole genome shotgun (WGS) entry which is preliminary data.</text>
</comment>
<dbReference type="Pfam" id="PF00149">
    <property type="entry name" value="Metallophos"/>
    <property type="match status" value="1"/>
</dbReference>
<feature type="region of interest" description="Disordered" evidence="1">
    <location>
        <begin position="241"/>
        <end position="288"/>
    </location>
</feature>
<proteinExistence type="predicted"/>
<name>A0A9W8QNL4_AKAMU</name>
<dbReference type="GO" id="GO:0005737">
    <property type="term" value="C:cytoplasm"/>
    <property type="evidence" value="ECO:0007669"/>
    <property type="project" value="TreeGrafter"/>
</dbReference>
<dbReference type="KEGG" id="amus:LMH87_006345"/>
<feature type="region of interest" description="Disordered" evidence="1">
    <location>
        <begin position="405"/>
        <end position="432"/>
    </location>
</feature>
<gene>
    <name evidence="3" type="ORF">LMH87_006345</name>
</gene>
<organism evidence="3 4">
    <name type="scientific">Akanthomyces muscarius</name>
    <name type="common">Entomopathogenic fungus</name>
    <name type="synonym">Lecanicillium muscarium</name>
    <dbReference type="NCBI Taxonomy" id="2231603"/>
    <lineage>
        <taxon>Eukaryota</taxon>
        <taxon>Fungi</taxon>
        <taxon>Dikarya</taxon>
        <taxon>Ascomycota</taxon>
        <taxon>Pezizomycotina</taxon>
        <taxon>Sordariomycetes</taxon>
        <taxon>Hypocreomycetidae</taxon>
        <taxon>Hypocreales</taxon>
        <taxon>Cordycipitaceae</taxon>
        <taxon>Akanthomyces</taxon>
    </lineage>
</organism>
<feature type="domain" description="Calcineurin-like phosphoesterase" evidence="2">
    <location>
        <begin position="36"/>
        <end position="142"/>
    </location>
</feature>
<dbReference type="RefSeq" id="XP_056059598.1">
    <property type="nucleotide sequence ID" value="XM_056204220.1"/>
</dbReference>
<dbReference type="AlphaFoldDB" id="A0A9W8QNL4"/>
<dbReference type="InterPro" id="IPR004843">
    <property type="entry name" value="Calcineurin-like_PHP"/>
</dbReference>
<dbReference type="PANTHER" id="PTHR32440">
    <property type="entry name" value="PHOSPHATASE DCR2-RELATED-RELATED"/>
    <property type="match status" value="1"/>
</dbReference>
<dbReference type="Gene3D" id="3.60.21.10">
    <property type="match status" value="1"/>
</dbReference>
<evidence type="ECO:0000259" key="2">
    <source>
        <dbReference type="Pfam" id="PF00149"/>
    </source>
</evidence>
<feature type="compositionally biased region" description="Polar residues" evidence="1">
    <location>
        <begin position="273"/>
        <end position="284"/>
    </location>
</feature>
<feature type="compositionally biased region" description="Basic and acidic residues" evidence="1">
    <location>
        <begin position="247"/>
        <end position="260"/>
    </location>
</feature>
<evidence type="ECO:0000313" key="4">
    <source>
        <dbReference type="Proteomes" id="UP001144673"/>
    </source>
</evidence>
<sequence>MRQIELHDFAALVSVAAVAAPTAKPPLQFTANGTFHISVFNDIHFGENASGQGPLWDMKTSTIMASVMDAEKPQLVVLNGDLISGDQYQGADILDHIDRIVKPIVARRLPWASTYGNHDSNYNLSRDQMLKREKTYNGSYTERMVEGKDAGVTNYYLPVYADGCNASSQSGCVPELLLWFFDSRGGAYYRTHDRQPDWVDTSVVDWFTKTSAQLAAQHGRVVPSIAFVHIPIHAAAVLEKQGPGGRVDPRRHPGVDDDKINGQSSHDWLMKNGTASASTQQQEGQRMGYGGHDVPFMKALAAARGLVGLFYGHDHGNTWCYRWTGKHAGLDDVDVEQGTGLHLCYGQHTGYGGYGNWIRGGRQIVVTRDKLRNGTLDTHTRLETGDVVGAVTLNATFNDDVYEEVPDTRTSMVGPPGKGKGKGEGKSSRSEAGGVRPALGVALAALVPVFLCLSLY</sequence>
<keyword evidence="4" id="KW-1185">Reference proteome</keyword>
<evidence type="ECO:0000313" key="3">
    <source>
        <dbReference type="EMBL" id="KAJ4164683.1"/>
    </source>
</evidence>
<dbReference type="CDD" id="cd07383">
    <property type="entry name" value="MPP_Dcr2"/>
    <property type="match status" value="1"/>
</dbReference>
<dbReference type="InterPro" id="IPR029052">
    <property type="entry name" value="Metallo-depent_PP-like"/>
</dbReference>
<dbReference type="GO" id="GO:0016788">
    <property type="term" value="F:hydrolase activity, acting on ester bonds"/>
    <property type="evidence" value="ECO:0007669"/>
    <property type="project" value="TreeGrafter"/>
</dbReference>
<dbReference type="Proteomes" id="UP001144673">
    <property type="component" value="Chromosome 1"/>
</dbReference>
<protein>
    <recommendedName>
        <fullName evidence="2">Calcineurin-like phosphoesterase domain-containing protein</fullName>
    </recommendedName>
</protein>
<dbReference type="EMBL" id="JAJHUN010000001">
    <property type="protein sequence ID" value="KAJ4164683.1"/>
    <property type="molecule type" value="Genomic_DNA"/>
</dbReference>
<dbReference type="PANTHER" id="PTHR32440:SF11">
    <property type="entry name" value="METALLOPHOSPHOESTERASE DOMAIN-CONTAINING PROTEIN"/>
    <property type="match status" value="1"/>
</dbReference>
<dbReference type="GeneID" id="80893504"/>
<accession>A0A9W8QNL4</accession>
<reference evidence="3" key="1">
    <citation type="journal article" date="2023" name="Access Microbiol">
        <title>De-novo genome assembly for Akanthomyces muscarius, a biocontrol agent of insect agricultural pests.</title>
        <authorList>
            <person name="Erdos Z."/>
            <person name="Studholme D.J."/>
            <person name="Raymond B."/>
            <person name="Sharma M."/>
        </authorList>
    </citation>
    <scope>NUCLEOTIDE SEQUENCE</scope>
    <source>
        <strain evidence="3">Ve6</strain>
    </source>
</reference>